<keyword evidence="2" id="KW-1185">Reference proteome</keyword>
<dbReference type="RefSeq" id="XP_049131857.1">
    <property type="nucleotide sequence ID" value="XM_049275900.1"/>
</dbReference>
<proteinExistence type="predicted"/>
<evidence type="ECO:0000313" key="1">
    <source>
        <dbReference type="EMBL" id="GKT49507.1"/>
    </source>
</evidence>
<comment type="caution">
    <text evidence="1">The sequence shown here is derived from an EMBL/GenBank/DDBJ whole genome shotgun (WGS) entry which is preliminary data.</text>
</comment>
<reference evidence="1 2" key="1">
    <citation type="submission" date="2022-03" db="EMBL/GenBank/DDBJ databases">
        <title>Genome data of Colletotrichum spp.</title>
        <authorList>
            <person name="Utami Y.D."/>
            <person name="Hiruma K."/>
        </authorList>
    </citation>
    <scope>NUCLEOTIDE SEQUENCE [LARGE SCALE GENOMIC DNA]</scope>
    <source>
        <strain evidence="1 2">MAFF 239500</strain>
    </source>
</reference>
<gene>
    <name evidence="1" type="ORF">ColSpa_09688</name>
</gene>
<dbReference type="AlphaFoldDB" id="A0AA37PC61"/>
<dbReference type="EMBL" id="BQXU01000030">
    <property type="protein sequence ID" value="GKT49507.1"/>
    <property type="molecule type" value="Genomic_DNA"/>
</dbReference>
<dbReference type="Proteomes" id="UP001055115">
    <property type="component" value="Unassembled WGS sequence"/>
</dbReference>
<accession>A0AA37PC61</accession>
<evidence type="ECO:0000313" key="2">
    <source>
        <dbReference type="Proteomes" id="UP001055115"/>
    </source>
</evidence>
<sequence>MDISKFTAAAASQTNEFQVALASLNLDFSLFKVEAPQEYKAVGKHISSSRKQNAEEGPAHRTARKLDTLIGSMITSPELLVKAYGQRVSEISSSTAFNPRGSQKDGLFKEHVGADSTTIWAAATSGKGALAVHLLACMLARLWTPAEATSIWAEIVQRRKAQITAEYDTNEPSHFPLIQASRLEISRSELANWDAGARAWLTVADNAMLRQHTQLRLITENLSISVNNKLDVFSGVIDAWKTGMQTVEHLLQGIAQRVDNGAILLALSAWHIYPDMIVFGDRNKTIKQHDNLITKGGCLTIGLEDADQSQSKGVYWSLSLAHLRFYGDPIICQRSAAEDASRVTFNEFTLVALGCFLQKWCAWTQHGLEIPSVTNLIIALGRFVSRISGEFKSNPTMTIQEALPAYNLTLAASGWIGVLAKACEMLEESNQIKEYQNLVKLGTRRGSSFLSPATGHPPRLFGLTSPEIVLNMLKSTSHVQLKALRVLVSADKHLRNKNLFIKYRQGFGSNKWYEFATLTPIRNNSKTKDYVRWVPLHLPADTAGKRLQEIASLGEVCERYNPDSILSFDDGIKFLTRSSGTRTWDDVAPMSLALTNDEAYEHKSNSGTVTQIRIRNLGRGWPVSLFTMDSDLKQIDMDISPNHLIRFLDERLFDVAKLENHLTHSWFEKSSPAYIRCMKALASANTIYGSLPGATVSLSVLRRELGKQKWVPKDSTSDSMCDEDEDDDFVMIKRRHRFFEGYEVDRAHGLSCVAFFETGSLDLSPDSFDNVLAISSGNSIFASKSILCDPWENPEPYKLQRLTANIGRPGLSLLIPPINPKMRQPEFDSWKVVNHEPFDGGSKDHFSNTSIHLSFTKYESPVPGAVHHGAQDVEATYVETLAQVHEGPKWVADVDILAALQSSLLKRVAFPNECEGHVIRHKPRFPAASIDNWEEMIDSPGTAGVVRAEDNFVARLAAAAVSVQQGKLTFILPRQLCWKCIENDTWHTQDDLAGGTFIW</sequence>
<name>A0AA37PC61_9PEZI</name>
<organism evidence="1 2">
    <name type="scientific">Colletotrichum spaethianum</name>
    <dbReference type="NCBI Taxonomy" id="700344"/>
    <lineage>
        <taxon>Eukaryota</taxon>
        <taxon>Fungi</taxon>
        <taxon>Dikarya</taxon>
        <taxon>Ascomycota</taxon>
        <taxon>Pezizomycotina</taxon>
        <taxon>Sordariomycetes</taxon>
        <taxon>Hypocreomycetidae</taxon>
        <taxon>Glomerellales</taxon>
        <taxon>Glomerellaceae</taxon>
        <taxon>Colletotrichum</taxon>
        <taxon>Colletotrichum spaethianum species complex</taxon>
    </lineage>
</organism>
<protein>
    <submittedName>
        <fullName evidence="1">Uncharacterized protein</fullName>
    </submittedName>
</protein>
<dbReference type="GeneID" id="73330490"/>